<sequence length="80" mass="8772">MMVSPFPKVKIKLFWTGTDPRVITFSTGTGISTDRPSISVTIFDGCPAEPGKMHVALKKTPIIKIEMINLENGVIDDLLI</sequence>
<gene>
    <name evidence="1" type="ORF">KSK55_12375</name>
</gene>
<protein>
    <submittedName>
        <fullName evidence="1">Uncharacterized protein</fullName>
    </submittedName>
</protein>
<organism evidence="1 2">
    <name type="scientific">Methanospirillum hungatei</name>
    <dbReference type="NCBI Taxonomy" id="2203"/>
    <lineage>
        <taxon>Archaea</taxon>
        <taxon>Methanobacteriati</taxon>
        <taxon>Methanobacteriota</taxon>
        <taxon>Stenosarchaea group</taxon>
        <taxon>Methanomicrobia</taxon>
        <taxon>Methanomicrobiales</taxon>
        <taxon>Methanospirillaceae</taxon>
        <taxon>Methanospirillum</taxon>
    </lineage>
</organism>
<reference evidence="1 2" key="1">
    <citation type="submission" date="2021-06" db="EMBL/GenBank/DDBJ databases">
        <title>Complete genome sequence of the secondary alcohol utilizing methanogen Methanospirillum hungatei strain GP1.</title>
        <authorList>
            <person name="Day L.A."/>
            <person name="Costa K.C."/>
        </authorList>
    </citation>
    <scope>NUCLEOTIDE SEQUENCE [LARGE SCALE GENOMIC DNA]</scope>
    <source>
        <strain evidence="1 2">GP1</strain>
    </source>
</reference>
<dbReference type="EMBL" id="CP077107">
    <property type="protein sequence ID" value="QXO94119.1"/>
    <property type="molecule type" value="Genomic_DNA"/>
</dbReference>
<evidence type="ECO:0000313" key="2">
    <source>
        <dbReference type="Proteomes" id="UP000694228"/>
    </source>
</evidence>
<name>A0A8F5ZF48_METHU</name>
<dbReference type="AlphaFoldDB" id="A0A8F5ZF48"/>
<dbReference type="Proteomes" id="UP000694228">
    <property type="component" value="Chromosome"/>
</dbReference>
<evidence type="ECO:0000313" key="1">
    <source>
        <dbReference type="EMBL" id="QXO94119.1"/>
    </source>
</evidence>
<accession>A0A8F5ZF48</accession>
<proteinExistence type="predicted"/>